<evidence type="ECO:0000256" key="1">
    <source>
        <dbReference type="ARBA" id="ARBA00005842"/>
    </source>
</evidence>
<keyword evidence="12" id="KW-1185">Reference proteome</keyword>
<dbReference type="GO" id="GO:0006400">
    <property type="term" value="P:tRNA modification"/>
    <property type="evidence" value="ECO:0007669"/>
    <property type="project" value="TreeGrafter"/>
</dbReference>
<reference evidence="11 12" key="1">
    <citation type="journal article" date="2018" name="Mol. Plant">
        <title>The genome of Artemisia annua provides insight into the evolution of Asteraceae family and artemisinin biosynthesis.</title>
        <authorList>
            <person name="Shen Q."/>
            <person name="Zhang L."/>
            <person name="Liao Z."/>
            <person name="Wang S."/>
            <person name="Yan T."/>
            <person name="Shi P."/>
            <person name="Liu M."/>
            <person name="Fu X."/>
            <person name="Pan Q."/>
            <person name="Wang Y."/>
            <person name="Lv Z."/>
            <person name="Lu X."/>
            <person name="Zhang F."/>
            <person name="Jiang W."/>
            <person name="Ma Y."/>
            <person name="Chen M."/>
            <person name="Hao X."/>
            <person name="Li L."/>
            <person name="Tang Y."/>
            <person name="Lv G."/>
            <person name="Zhou Y."/>
            <person name="Sun X."/>
            <person name="Brodelius P.E."/>
            <person name="Rose J.K.C."/>
            <person name="Tang K."/>
        </authorList>
    </citation>
    <scope>NUCLEOTIDE SEQUENCE [LARGE SCALE GENOMIC DNA]</scope>
    <source>
        <strain evidence="12">cv. Huhao1</strain>
        <tissue evidence="11">Leaf</tissue>
    </source>
</reference>
<evidence type="ECO:0000256" key="10">
    <source>
        <dbReference type="ARBA" id="ARBA00066838"/>
    </source>
</evidence>
<keyword evidence="4" id="KW-0547">Nucleotide-binding</keyword>
<accession>A0A2U1KY89</accession>
<organism evidence="11 12">
    <name type="scientific">Artemisia annua</name>
    <name type="common">Sweet wormwood</name>
    <dbReference type="NCBI Taxonomy" id="35608"/>
    <lineage>
        <taxon>Eukaryota</taxon>
        <taxon>Viridiplantae</taxon>
        <taxon>Streptophyta</taxon>
        <taxon>Embryophyta</taxon>
        <taxon>Tracheophyta</taxon>
        <taxon>Spermatophyta</taxon>
        <taxon>Magnoliopsida</taxon>
        <taxon>eudicotyledons</taxon>
        <taxon>Gunneridae</taxon>
        <taxon>Pentapetalae</taxon>
        <taxon>asterids</taxon>
        <taxon>campanulids</taxon>
        <taxon>Asterales</taxon>
        <taxon>Asteraceae</taxon>
        <taxon>Asteroideae</taxon>
        <taxon>Anthemideae</taxon>
        <taxon>Artemisiinae</taxon>
        <taxon>Artemisia</taxon>
    </lineage>
</organism>
<evidence type="ECO:0000256" key="9">
    <source>
        <dbReference type="ARBA" id="ARBA00055191"/>
    </source>
</evidence>
<dbReference type="FunFam" id="1.10.287.890:FF:000002">
    <property type="entry name" value="Adenylate isopentenyltransferase 5, chloroplastic"/>
    <property type="match status" value="1"/>
</dbReference>
<proteinExistence type="inferred from homology"/>
<name>A0A2U1KY89_ARTAN</name>
<comment type="similarity">
    <text evidence="1">Belongs to the IPP transferase family.</text>
</comment>
<dbReference type="GO" id="GO:0052622">
    <property type="term" value="F:ATP/ADP dimethylallyltransferase activity"/>
    <property type="evidence" value="ECO:0007669"/>
    <property type="project" value="UniProtKB-EC"/>
</dbReference>
<evidence type="ECO:0000256" key="4">
    <source>
        <dbReference type="ARBA" id="ARBA00022741"/>
    </source>
</evidence>
<evidence type="ECO:0000256" key="5">
    <source>
        <dbReference type="ARBA" id="ARBA00022840"/>
    </source>
</evidence>
<evidence type="ECO:0000313" key="11">
    <source>
        <dbReference type="EMBL" id="PWA41735.1"/>
    </source>
</evidence>
<dbReference type="GO" id="GO:0052381">
    <property type="term" value="F:tRNA dimethylallyltransferase activity"/>
    <property type="evidence" value="ECO:0007669"/>
    <property type="project" value="TreeGrafter"/>
</dbReference>
<dbReference type="GO" id="GO:0005524">
    <property type="term" value="F:ATP binding"/>
    <property type="evidence" value="ECO:0007669"/>
    <property type="project" value="UniProtKB-KW"/>
</dbReference>
<protein>
    <recommendedName>
        <fullName evidence="10">adenylate dimethylallyltransferase (ADP/ATP-dependent)</fullName>
        <ecNumber evidence="10">2.5.1.112</ecNumber>
    </recommendedName>
</protein>
<evidence type="ECO:0000256" key="2">
    <source>
        <dbReference type="ARBA" id="ARBA00022679"/>
    </source>
</evidence>
<keyword evidence="2 11" id="KW-0808">Transferase</keyword>
<dbReference type="Pfam" id="PF01715">
    <property type="entry name" value="IPPT"/>
    <property type="match status" value="2"/>
</dbReference>
<gene>
    <name evidence="11" type="ORF">CTI12_AA551270</name>
</gene>
<evidence type="ECO:0000256" key="6">
    <source>
        <dbReference type="ARBA" id="ARBA00022946"/>
    </source>
</evidence>
<keyword evidence="6" id="KW-0809">Transit peptide</keyword>
<evidence type="ECO:0000256" key="3">
    <source>
        <dbReference type="ARBA" id="ARBA00022712"/>
    </source>
</evidence>
<dbReference type="InterPro" id="IPR039657">
    <property type="entry name" value="Dimethylallyltransferase"/>
</dbReference>
<keyword evidence="3" id="KW-0203">Cytokinin biosynthesis</keyword>
<dbReference type="AlphaFoldDB" id="A0A2U1KY89"/>
<dbReference type="SUPFAM" id="SSF52540">
    <property type="entry name" value="P-loop containing nucleoside triphosphate hydrolases"/>
    <property type="match status" value="1"/>
</dbReference>
<keyword evidence="5" id="KW-0067">ATP-binding</keyword>
<dbReference type="PANTHER" id="PTHR11088">
    <property type="entry name" value="TRNA DIMETHYLALLYLTRANSFERASE"/>
    <property type="match status" value="1"/>
</dbReference>
<evidence type="ECO:0000313" key="12">
    <source>
        <dbReference type="Proteomes" id="UP000245207"/>
    </source>
</evidence>
<evidence type="ECO:0000256" key="8">
    <source>
        <dbReference type="ARBA" id="ARBA00052386"/>
    </source>
</evidence>
<comment type="catalytic activity">
    <reaction evidence="8">
        <text>dimethylallyl diphosphate + ADP = N(6)-(dimethylallyl)adenosine 5'-diphosphate + diphosphate</text>
        <dbReference type="Rhea" id="RHEA:36327"/>
        <dbReference type="ChEBI" id="CHEBI:33019"/>
        <dbReference type="ChEBI" id="CHEBI:57623"/>
        <dbReference type="ChEBI" id="CHEBI:73533"/>
        <dbReference type="ChEBI" id="CHEBI:456216"/>
        <dbReference type="EC" id="2.5.1.112"/>
    </reaction>
</comment>
<dbReference type="STRING" id="35608.A0A2U1KY89"/>
<dbReference type="Proteomes" id="UP000245207">
    <property type="component" value="Unassembled WGS sequence"/>
</dbReference>
<dbReference type="InterPro" id="IPR027417">
    <property type="entry name" value="P-loop_NTPase"/>
</dbReference>
<dbReference type="GO" id="GO:0005739">
    <property type="term" value="C:mitochondrion"/>
    <property type="evidence" value="ECO:0007669"/>
    <property type="project" value="TreeGrafter"/>
</dbReference>
<dbReference type="PANTHER" id="PTHR11088:SF59">
    <property type="entry name" value="ADENYLATE ISOPENTENYLTRANSFERASE"/>
    <property type="match status" value="1"/>
</dbReference>
<sequence length="282" mass="32302">MGTQIKKQKVIFIMGATATGKSRLSVDIAAKYSGEIINCDKMQVYRGLNIVTNKITEAEMKGVPHHLLGNIDPESDFTAQDFCYYALAVIKRIVRSGKLPVIVGGSNSFIEALVEDPFFGFRSKYECCFLWTDVSSPVLYSYVGRRVDQMVDAGLVDEVRDIYDPMADYTRGIRKSIGVPELHEYLQWETKVDHETAENLLNVAISDIKSNTCKLTDSQLSKIYRLRKELRWPIHRVDATNVFLRRGKEAEDVWEKQVLQPSLKIVRDFLNGNKNYVHHHFY</sequence>
<dbReference type="Gene3D" id="3.40.50.300">
    <property type="entry name" value="P-loop containing nucleotide triphosphate hydrolases"/>
    <property type="match status" value="1"/>
</dbReference>
<dbReference type="GO" id="GO:0009824">
    <property type="term" value="F:AMP dimethylallyltransferase activity"/>
    <property type="evidence" value="ECO:0007669"/>
    <property type="project" value="UniProtKB-ARBA"/>
</dbReference>
<comment type="function">
    <text evidence="9">Involved in cytokinin biosynthesis. Catalyzes the transfer of an isopentenyl group from dimethylallyl diphosphate (DMAPP) to ATP and ADP.</text>
</comment>
<dbReference type="EMBL" id="PKPP01012870">
    <property type="protein sequence ID" value="PWA41735.1"/>
    <property type="molecule type" value="Genomic_DNA"/>
</dbReference>
<dbReference type="GO" id="GO:0009691">
    <property type="term" value="P:cytokinin biosynthetic process"/>
    <property type="evidence" value="ECO:0007669"/>
    <property type="project" value="UniProtKB-KW"/>
</dbReference>
<dbReference type="EC" id="2.5.1.112" evidence="10"/>
<evidence type="ECO:0000256" key="7">
    <source>
        <dbReference type="ARBA" id="ARBA00051744"/>
    </source>
</evidence>
<comment type="caution">
    <text evidence="11">The sequence shown here is derived from an EMBL/GenBank/DDBJ whole genome shotgun (WGS) entry which is preliminary data.</text>
</comment>
<comment type="catalytic activity">
    <reaction evidence="7">
        <text>dimethylallyl diphosphate + ATP = N(6)-(dimethylallyl)adenosine 5'-triphosphate + diphosphate</text>
        <dbReference type="Rhea" id="RHEA:36331"/>
        <dbReference type="ChEBI" id="CHEBI:30616"/>
        <dbReference type="ChEBI" id="CHEBI:33019"/>
        <dbReference type="ChEBI" id="CHEBI:57623"/>
        <dbReference type="ChEBI" id="CHEBI:73532"/>
        <dbReference type="EC" id="2.5.1.112"/>
    </reaction>
</comment>
<dbReference type="OrthoDB" id="775260at2759"/>
<dbReference type="Gene3D" id="1.10.287.890">
    <property type="entry name" value="Crystal structure of tRNA isopentenylpyrophosphate transferase (bh2366) domain"/>
    <property type="match status" value="1"/>
</dbReference>